<keyword evidence="3" id="KW-1185">Reference proteome</keyword>
<dbReference type="GO" id="GO:0016491">
    <property type="term" value="F:oxidoreductase activity"/>
    <property type="evidence" value="ECO:0007669"/>
    <property type="project" value="InterPro"/>
</dbReference>
<evidence type="ECO:0000313" key="2">
    <source>
        <dbReference type="EMBL" id="SMO63616.1"/>
    </source>
</evidence>
<dbReference type="Proteomes" id="UP000320300">
    <property type="component" value="Unassembled WGS sequence"/>
</dbReference>
<sequence length="230" mass="25812">MEISILQQIKNKAGKLIESQLLKNAEVLDVRTWESSGLVELELHLPNVNMRDWNQVPYIKLRVDDFSFRDYTPFGWDAETNTCSVLIDADHQGPGSRWAKSLQKGDTVFYLATDSTRQSPHPTDCVVGLGDASSIGHLLALQQLTVPVSRFDSALVIDNPLTGQLLCENYSPALNTVPSLEELSVWLINQGYSTAHTWFYLIGNQQLVISLRRILKGMGHSNIRVKGFWS</sequence>
<dbReference type="SUPFAM" id="SSF63380">
    <property type="entry name" value="Riboflavin synthase domain-like"/>
    <property type="match status" value="1"/>
</dbReference>
<dbReference type="RefSeq" id="WP_142527935.1">
    <property type="nucleotide sequence ID" value="NZ_CBCSJO010000001.1"/>
</dbReference>
<dbReference type="PROSITE" id="PS51384">
    <property type="entry name" value="FAD_FR"/>
    <property type="match status" value="1"/>
</dbReference>
<reference evidence="2 3" key="1">
    <citation type="submission" date="2017-05" db="EMBL/GenBank/DDBJ databases">
        <authorList>
            <person name="Varghese N."/>
            <person name="Submissions S."/>
        </authorList>
    </citation>
    <scope>NUCLEOTIDE SEQUENCE [LARGE SCALE GENOMIC DNA]</scope>
    <source>
        <strain evidence="2 3">DSM 19036</strain>
    </source>
</reference>
<proteinExistence type="predicted"/>
<dbReference type="InterPro" id="IPR017938">
    <property type="entry name" value="Riboflavin_synthase-like_b-brl"/>
</dbReference>
<dbReference type="AlphaFoldDB" id="A0A521CVZ5"/>
<dbReference type="Gene3D" id="2.40.30.10">
    <property type="entry name" value="Translation factors"/>
    <property type="match status" value="1"/>
</dbReference>
<dbReference type="EMBL" id="FXTN01000004">
    <property type="protein sequence ID" value="SMO63616.1"/>
    <property type="molecule type" value="Genomic_DNA"/>
</dbReference>
<evidence type="ECO:0000259" key="1">
    <source>
        <dbReference type="PROSITE" id="PS51384"/>
    </source>
</evidence>
<name>A0A521CVZ5_9SPHI</name>
<protein>
    <recommendedName>
        <fullName evidence="1">FAD-binding FR-type domain-containing protein</fullName>
    </recommendedName>
</protein>
<feature type="domain" description="FAD-binding FR-type" evidence="1">
    <location>
        <begin position="20"/>
        <end position="123"/>
    </location>
</feature>
<evidence type="ECO:0000313" key="3">
    <source>
        <dbReference type="Proteomes" id="UP000320300"/>
    </source>
</evidence>
<accession>A0A521CVZ5</accession>
<dbReference type="OrthoDB" id="649820at2"/>
<dbReference type="InterPro" id="IPR017927">
    <property type="entry name" value="FAD-bd_FR_type"/>
</dbReference>
<organism evidence="2 3">
    <name type="scientific">Pedobacter westerhofensis</name>
    <dbReference type="NCBI Taxonomy" id="425512"/>
    <lineage>
        <taxon>Bacteria</taxon>
        <taxon>Pseudomonadati</taxon>
        <taxon>Bacteroidota</taxon>
        <taxon>Sphingobacteriia</taxon>
        <taxon>Sphingobacteriales</taxon>
        <taxon>Sphingobacteriaceae</taxon>
        <taxon>Pedobacter</taxon>
    </lineage>
</organism>
<gene>
    <name evidence="2" type="ORF">SAMN06265348_104235</name>
</gene>